<dbReference type="RefSeq" id="WP_143165478.1">
    <property type="nucleotide sequence ID" value="NZ_FQXG01000001.1"/>
</dbReference>
<proteinExistence type="predicted"/>
<evidence type="ECO:0000313" key="2">
    <source>
        <dbReference type="Proteomes" id="UP000184268"/>
    </source>
</evidence>
<evidence type="ECO:0000313" key="1">
    <source>
        <dbReference type="EMBL" id="SHG76053.1"/>
    </source>
</evidence>
<organism evidence="1 2">
    <name type="scientific">Ferrimonas marina</name>
    <dbReference type="NCBI Taxonomy" id="299255"/>
    <lineage>
        <taxon>Bacteria</taxon>
        <taxon>Pseudomonadati</taxon>
        <taxon>Pseudomonadota</taxon>
        <taxon>Gammaproteobacteria</taxon>
        <taxon>Alteromonadales</taxon>
        <taxon>Ferrimonadaceae</taxon>
        <taxon>Ferrimonas</taxon>
    </lineage>
</organism>
<dbReference type="AlphaFoldDB" id="A0A1M5MH56"/>
<reference evidence="1 2" key="1">
    <citation type="submission" date="2016-11" db="EMBL/GenBank/DDBJ databases">
        <authorList>
            <person name="Jaros S."/>
            <person name="Januszkiewicz K."/>
            <person name="Wedrychowicz H."/>
        </authorList>
    </citation>
    <scope>NUCLEOTIDE SEQUENCE [LARGE SCALE GENOMIC DNA]</scope>
    <source>
        <strain evidence="1 2">DSM 16917</strain>
    </source>
</reference>
<keyword evidence="2" id="KW-1185">Reference proteome</keyword>
<accession>A0A1M5MH56</accession>
<dbReference type="Proteomes" id="UP000184268">
    <property type="component" value="Unassembled WGS sequence"/>
</dbReference>
<gene>
    <name evidence="1" type="ORF">SAMN02745129_0629</name>
</gene>
<protein>
    <submittedName>
        <fullName evidence="1">Uncharacterized protein</fullName>
    </submittedName>
</protein>
<name>A0A1M5MH56_9GAMM</name>
<dbReference type="STRING" id="299255.SAMN02745129_0629"/>
<dbReference type="EMBL" id="FQXG01000001">
    <property type="protein sequence ID" value="SHG76053.1"/>
    <property type="molecule type" value="Genomic_DNA"/>
</dbReference>
<sequence length="109" mass="12280">MLLQLDCAHPPWSLSLLEEGLLGTIGPYRRRVPLLIPPDFLPSLVRCLIQCDRSSHSRFVISWYTDAKDVVVIATEPTKEPVRGSGLVRYLDPELKPAVETPVLFPFII</sequence>